<dbReference type="PANTHER" id="PTHR43362:SF1">
    <property type="entry name" value="MANNITOL DEHYDROGENASE 2-RELATED"/>
    <property type="match status" value="1"/>
</dbReference>
<dbReference type="GO" id="GO:0016616">
    <property type="term" value="F:oxidoreductase activity, acting on the CH-OH group of donors, NAD or NADP as acceptor"/>
    <property type="evidence" value="ECO:0007669"/>
    <property type="project" value="TreeGrafter"/>
</dbReference>
<evidence type="ECO:0000256" key="1">
    <source>
        <dbReference type="ARBA" id="ARBA00023002"/>
    </source>
</evidence>
<dbReference type="EMBL" id="RKST01000007">
    <property type="protein sequence ID" value="RUM98313.1"/>
    <property type="molecule type" value="Genomic_DNA"/>
</dbReference>
<feature type="domain" description="Mannitol dehydrogenase C-terminal" evidence="3">
    <location>
        <begin position="284"/>
        <end position="476"/>
    </location>
</feature>
<dbReference type="InterPro" id="IPR036291">
    <property type="entry name" value="NAD(P)-bd_dom_sf"/>
</dbReference>
<dbReference type="Gene3D" id="1.10.1040.10">
    <property type="entry name" value="N-(1-d-carboxylethyl)-l-norvaline Dehydrogenase, domain 2"/>
    <property type="match status" value="1"/>
</dbReference>
<sequence length="493" mass="52838">MARYLSDRTLGELPATVIRPAYDRAALAPGIVHLGIGAFHRAHQAVYTDTVLASGDLRWGIIGASLRSADTRDALAPQDGLYTVAARDGAGQLRVIGSSGGLLVAPENPEALLAAMARPEVKLVSLTVTEKGYCHAPASGTLDETHPDISHDLAEPGLPRSAIGFIVESIARRRAAGHAPFTLLSCDNLPANGRTLKSVVTRFAELRDPDFGRYVADEIACPSTMVDRIVPATTDADRAAIAESLGMEDAWPVVTEPFSQWVIEDNFPAGRPEWEQAGATFVKDVGAYELMKLRLLNGSHSTLAYLGYLAGHETVAATIAAPGFAELIRDLMDEEVSPTLPHLPGLDLAAYRADLLARFRNPALRHRTWQIAMDGSQKLPQRLLNTIRDRQRAGAPFPRLALGVAAWMRYATGIDEKGASIDVRDPLAGTIKSRVQGITSASELTAAFLGLEQVFGTDLPAIPQFRAAVEAALTSLLRDGAGTTVQHLRTSQV</sequence>
<reference evidence="4 5" key="1">
    <citation type="submission" date="2018-11" db="EMBL/GenBank/DDBJ databases">
        <title>Pseudaminobacter arsenicus sp. nov., an arsenic-resistant bacterium isolated from arsenic-rich aquifers.</title>
        <authorList>
            <person name="Mu Y."/>
        </authorList>
    </citation>
    <scope>NUCLEOTIDE SEQUENCE [LARGE SCALE GENOMIC DNA]</scope>
    <source>
        <strain evidence="4 5">CB3</strain>
    </source>
</reference>
<dbReference type="OrthoDB" id="271711at2"/>
<accession>A0A432V8C1</accession>
<protein>
    <submittedName>
        <fullName evidence="4">Mannitol dehydrogenase family protein</fullName>
    </submittedName>
</protein>
<feature type="domain" description="Mannitol dehydrogenase N-terminal" evidence="2">
    <location>
        <begin position="30"/>
        <end position="275"/>
    </location>
</feature>
<dbReference type="InterPro" id="IPR050988">
    <property type="entry name" value="Mannitol_DH/Oxidoreductase"/>
</dbReference>
<comment type="caution">
    <text evidence="4">The sequence shown here is derived from an EMBL/GenBank/DDBJ whole genome shotgun (WGS) entry which is preliminary data.</text>
</comment>
<proteinExistence type="predicted"/>
<dbReference type="AlphaFoldDB" id="A0A432V8C1"/>
<dbReference type="InterPro" id="IPR013118">
    <property type="entry name" value="Mannitol_DH_C"/>
</dbReference>
<organism evidence="4 5">
    <name type="scientific">Borborobacter arsenicus</name>
    <dbReference type="NCBI Taxonomy" id="1851146"/>
    <lineage>
        <taxon>Bacteria</taxon>
        <taxon>Pseudomonadati</taxon>
        <taxon>Pseudomonadota</taxon>
        <taxon>Alphaproteobacteria</taxon>
        <taxon>Hyphomicrobiales</taxon>
        <taxon>Phyllobacteriaceae</taxon>
        <taxon>Borborobacter</taxon>
    </lineage>
</organism>
<dbReference type="InterPro" id="IPR008927">
    <property type="entry name" value="6-PGluconate_DH-like_C_sf"/>
</dbReference>
<dbReference type="PRINTS" id="PR00084">
    <property type="entry name" value="MTLDHDRGNASE"/>
</dbReference>
<keyword evidence="5" id="KW-1185">Reference proteome</keyword>
<dbReference type="SUPFAM" id="SSF48179">
    <property type="entry name" value="6-phosphogluconate dehydrogenase C-terminal domain-like"/>
    <property type="match status" value="1"/>
</dbReference>
<evidence type="ECO:0000259" key="2">
    <source>
        <dbReference type="Pfam" id="PF01232"/>
    </source>
</evidence>
<gene>
    <name evidence="4" type="ORF">EET67_08505</name>
</gene>
<dbReference type="InterPro" id="IPR013131">
    <property type="entry name" value="Mannitol_DH_N"/>
</dbReference>
<keyword evidence="1" id="KW-0560">Oxidoreductase</keyword>
<dbReference type="Pfam" id="PF08125">
    <property type="entry name" value="Mannitol_dh_C"/>
    <property type="match status" value="1"/>
</dbReference>
<evidence type="ECO:0000259" key="3">
    <source>
        <dbReference type="Pfam" id="PF08125"/>
    </source>
</evidence>
<dbReference type="InterPro" id="IPR013328">
    <property type="entry name" value="6PGD_dom2"/>
</dbReference>
<evidence type="ECO:0000313" key="5">
    <source>
        <dbReference type="Proteomes" id="UP000281647"/>
    </source>
</evidence>
<dbReference type="SUPFAM" id="SSF51735">
    <property type="entry name" value="NAD(P)-binding Rossmann-fold domains"/>
    <property type="match status" value="1"/>
</dbReference>
<dbReference type="Gene3D" id="3.40.50.720">
    <property type="entry name" value="NAD(P)-binding Rossmann-like Domain"/>
    <property type="match status" value="1"/>
</dbReference>
<name>A0A432V8C1_9HYPH</name>
<dbReference type="Proteomes" id="UP000281647">
    <property type="component" value="Unassembled WGS sequence"/>
</dbReference>
<dbReference type="Pfam" id="PF01232">
    <property type="entry name" value="Mannitol_dh"/>
    <property type="match status" value="1"/>
</dbReference>
<evidence type="ECO:0000313" key="4">
    <source>
        <dbReference type="EMBL" id="RUM98313.1"/>
    </source>
</evidence>
<dbReference type="PANTHER" id="PTHR43362">
    <property type="entry name" value="MANNITOL DEHYDROGENASE DSF1-RELATED"/>
    <property type="match status" value="1"/>
</dbReference>
<dbReference type="InterPro" id="IPR000669">
    <property type="entry name" value="Mannitol_DH"/>
</dbReference>